<protein>
    <submittedName>
        <fullName evidence="2">Uncharacterized protein</fullName>
    </submittedName>
</protein>
<reference evidence="2 3" key="1">
    <citation type="submission" date="2020-03" db="EMBL/GenBank/DDBJ databases">
        <title>Above-ground endophytic microbial communities from plants in different locations in the United States.</title>
        <authorList>
            <person name="Frank C."/>
        </authorList>
    </citation>
    <scope>NUCLEOTIDE SEQUENCE [LARGE SCALE GENOMIC DNA]</scope>
    <source>
        <strain evidence="2 3">WW7</strain>
    </source>
</reference>
<comment type="caution">
    <text evidence="2">The sequence shown here is derived from an EMBL/GenBank/DDBJ whole genome shotgun (WGS) entry which is preliminary data.</text>
</comment>
<dbReference type="Proteomes" id="UP001318300">
    <property type="component" value="Unassembled WGS sequence"/>
</dbReference>
<feature type="transmembrane region" description="Helical" evidence="1">
    <location>
        <begin position="98"/>
        <end position="119"/>
    </location>
</feature>
<feature type="transmembrane region" description="Helical" evidence="1">
    <location>
        <begin position="69"/>
        <end position="86"/>
    </location>
</feature>
<keyword evidence="1" id="KW-1133">Transmembrane helix</keyword>
<keyword evidence="3" id="KW-1185">Reference proteome</keyword>
<keyword evidence="1" id="KW-0472">Membrane</keyword>
<proteinExistence type="predicted"/>
<sequence length="122" mass="12397">MTDARRDGGRAPTDPPASGLQIGVSVTALVVTGLLGLAFSAIDLVLMLFVGGIDVPNGRTDVTASRVSMGLLLLVATVLWWSGVVVTTRAVGRKRTGLGPAFGFGLGSLLPHLSAWGIGNGS</sequence>
<name>A0ABX0T9I2_9MICO</name>
<dbReference type="EMBL" id="JAAOYO010000002">
    <property type="protein sequence ID" value="NII40824.1"/>
    <property type="molecule type" value="Genomic_DNA"/>
</dbReference>
<keyword evidence="1" id="KW-0812">Transmembrane</keyword>
<gene>
    <name evidence="2" type="ORF">E9228_001460</name>
</gene>
<evidence type="ECO:0000313" key="2">
    <source>
        <dbReference type="EMBL" id="NII40824.1"/>
    </source>
</evidence>
<dbReference type="RefSeq" id="WP_166779895.1">
    <property type="nucleotide sequence ID" value="NZ_JAAOYO010000002.1"/>
</dbReference>
<accession>A0ABX0T9I2</accession>
<evidence type="ECO:0000256" key="1">
    <source>
        <dbReference type="SAM" id="Phobius"/>
    </source>
</evidence>
<organism evidence="2 3">
    <name type="scientific">Curtobacterium salicis</name>
    <dbReference type="NCBI Taxonomy" id="1779862"/>
    <lineage>
        <taxon>Bacteria</taxon>
        <taxon>Bacillati</taxon>
        <taxon>Actinomycetota</taxon>
        <taxon>Actinomycetes</taxon>
        <taxon>Micrococcales</taxon>
        <taxon>Microbacteriaceae</taxon>
        <taxon>Curtobacterium</taxon>
    </lineage>
</organism>
<evidence type="ECO:0000313" key="3">
    <source>
        <dbReference type="Proteomes" id="UP001318300"/>
    </source>
</evidence>
<feature type="transmembrane region" description="Helical" evidence="1">
    <location>
        <begin position="20"/>
        <end position="49"/>
    </location>
</feature>